<dbReference type="Gene3D" id="3.40.50.300">
    <property type="entry name" value="P-loop containing nucleotide triphosphate hydrolases"/>
    <property type="match status" value="1"/>
</dbReference>
<feature type="domain" description="Disease resistance N-terminal" evidence="5">
    <location>
        <begin position="5"/>
        <end position="89"/>
    </location>
</feature>
<evidence type="ECO:0008006" key="9">
    <source>
        <dbReference type="Google" id="ProtNLM"/>
    </source>
</evidence>
<dbReference type="InterPro" id="IPR027417">
    <property type="entry name" value="P-loop_NTPase"/>
</dbReference>
<dbReference type="InterPro" id="IPR036388">
    <property type="entry name" value="WH-like_DNA-bd_sf"/>
</dbReference>
<feature type="domain" description="NB-ARC" evidence="4">
    <location>
        <begin position="171"/>
        <end position="318"/>
    </location>
</feature>
<dbReference type="AlphaFoldDB" id="A0AAP0S5A4"/>
<dbReference type="Gene3D" id="1.10.10.10">
    <property type="entry name" value="Winged helix-like DNA-binding domain superfamily/Winged helix DNA-binding domain"/>
    <property type="match status" value="1"/>
</dbReference>
<dbReference type="EMBL" id="JBBPBK010000004">
    <property type="protein sequence ID" value="KAK9287387.1"/>
    <property type="molecule type" value="Genomic_DNA"/>
</dbReference>
<dbReference type="InterPro" id="IPR002182">
    <property type="entry name" value="NB-ARC"/>
</dbReference>
<dbReference type="PANTHER" id="PTHR23155:SF1185">
    <property type="entry name" value="DISEASE RESISTANCE RPP8-LIKE PROTEIN 3-RELATED"/>
    <property type="match status" value="1"/>
</dbReference>
<dbReference type="GO" id="GO:0098542">
    <property type="term" value="P:defense response to other organism"/>
    <property type="evidence" value="ECO:0007669"/>
    <property type="project" value="TreeGrafter"/>
</dbReference>
<evidence type="ECO:0000313" key="7">
    <source>
        <dbReference type="EMBL" id="KAK9287387.1"/>
    </source>
</evidence>
<dbReference type="Pfam" id="PF00931">
    <property type="entry name" value="NB-ARC"/>
    <property type="match status" value="1"/>
</dbReference>
<evidence type="ECO:0000259" key="5">
    <source>
        <dbReference type="Pfam" id="PF18052"/>
    </source>
</evidence>
<comment type="caution">
    <text evidence="7">The sequence shown here is derived from an EMBL/GenBank/DDBJ whole genome shotgun (WGS) entry which is preliminary data.</text>
</comment>
<dbReference type="InterPro" id="IPR041118">
    <property type="entry name" value="Rx_N"/>
</dbReference>
<dbReference type="Pfam" id="PF18052">
    <property type="entry name" value="Rx_N"/>
    <property type="match status" value="1"/>
</dbReference>
<proteinExistence type="predicted"/>
<keyword evidence="8" id="KW-1185">Reference proteome</keyword>
<dbReference type="GO" id="GO:0043531">
    <property type="term" value="F:ADP binding"/>
    <property type="evidence" value="ECO:0007669"/>
    <property type="project" value="InterPro"/>
</dbReference>
<name>A0AAP0S5A4_LIQFO</name>
<feature type="domain" description="Disease resistance protein winged helix" evidence="6">
    <location>
        <begin position="414"/>
        <end position="486"/>
    </location>
</feature>
<keyword evidence="1" id="KW-0677">Repeat</keyword>
<accession>A0AAP0S5A4</accession>
<dbReference type="Gene3D" id="3.80.10.10">
    <property type="entry name" value="Ribonuclease Inhibitor"/>
    <property type="match status" value="1"/>
</dbReference>
<evidence type="ECO:0000256" key="2">
    <source>
        <dbReference type="ARBA" id="ARBA00022741"/>
    </source>
</evidence>
<sequence>MAMSVVSSAVKLLGDLLIQEAKFLYGVRGKVELMRNELELMQSFLQDADRWQDVNESVRNWVSQIREVAYHAKDVIETFALNIESRSRRGGMPDALKRYACVCYEAEEIHKFGSEIETITTRISNLTRSLQTYGIKSRTEGEGSSSVYATQREWRQSYSHVVEEYTVGLDEDVKILVARLLNQDEPCLLVSICGMGGLGKTTLAKKIFHHKDIRRQFHGFAWAYISQQCQRRDVWEGILFELTTPSRKEIKELRDEEVARKLYQVLQEKKCLVILDDIWRSDTWDSLSPAFPTAEVGSKMLFTTRNKEVALYAHKKASQGNHDPDFKISEEMKKFVREMVGKCAGLPLAIIVLGGVLTTKHTLNDWKMVHENIGLHLRGKGHEHHRLEVDKVLTLSYNELPYQLKPCFLHLSQFPEDFEIPTKKLIRMWIAEGMASPMREGEETLEDVADRYLGELLDRCMIQVGARGSTGRVKTCRLHDLMRDLCLSKADEENFVKIIHLEDRNKQVGPIVKLPEYHHFPQNLTKLTLVWSQLEEDPMPTLEKLPYLSILCLRCYAFRGKKMVCSSKGFPQLKSLLLEELYSLEEWCVGEEAMLSLCQLVIKHCDELKMVPDGLRFITTLRELQIEYMPPEDLYKVKHVPSIIFKNY</sequence>
<organism evidence="7 8">
    <name type="scientific">Liquidambar formosana</name>
    <name type="common">Formosan gum</name>
    <dbReference type="NCBI Taxonomy" id="63359"/>
    <lineage>
        <taxon>Eukaryota</taxon>
        <taxon>Viridiplantae</taxon>
        <taxon>Streptophyta</taxon>
        <taxon>Embryophyta</taxon>
        <taxon>Tracheophyta</taxon>
        <taxon>Spermatophyta</taxon>
        <taxon>Magnoliopsida</taxon>
        <taxon>eudicotyledons</taxon>
        <taxon>Gunneridae</taxon>
        <taxon>Pentapetalae</taxon>
        <taxon>Saxifragales</taxon>
        <taxon>Altingiaceae</taxon>
        <taxon>Liquidambar</taxon>
    </lineage>
</organism>
<dbReference type="FunFam" id="3.40.50.300:FF:001091">
    <property type="entry name" value="Probable disease resistance protein At1g61300"/>
    <property type="match status" value="1"/>
</dbReference>
<dbReference type="InterPro" id="IPR044974">
    <property type="entry name" value="Disease_R_plants"/>
</dbReference>
<keyword evidence="3" id="KW-0611">Plant defense</keyword>
<reference evidence="7 8" key="1">
    <citation type="journal article" date="2024" name="Plant J.">
        <title>Genome sequences and population genomics reveal climatic adaptation and genomic divergence between two closely related sweetgum species.</title>
        <authorList>
            <person name="Xu W.Q."/>
            <person name="Ren C.Q."/>
            <person name="Zhang X.Y."/>
            <person name="Comes H.P."/>
            <person name="Liu X.H."/>
            <person name="Li Y.G."/>
            <person name="Kettle C.J."/>
            <person name="Jalonen R."/>
            <person name="Gaisberger H."/>
            <person name="Ma Y.Z."/>
            <person name="Qiu Y.X."/>
        </authorList>
    </citation>
    <scope>NUCLEOTIDE SEQUENCE [LARGE SCALE GENOMIC DNA]</scope>
    <source>
        <strain evidence="7">Hangzhou</strain>
    </source>
</reference>
<dbReference type="SUPFAM" id="SSF52058">
    <property type="entry name" value="L domain-like"/>
    <property type="match status" value="1"/>
</dbReference>
<evidence type="ECO:0000256" key="3">
    <source>
        <dbReference type="ARBA" id="ARBA00022821"/>
    </source>
</evidence>
<dbReference type="InterPro" id="IPR038005">
    <property type="entry name" value="RX-like_CC"/>
</dbReference>
<evidence type="ECO:0000256" key="1">
    <source>
        <dbReference type="ARBA" id="ARBA00022737"/>
    </source>
</evidence>
<keyword evidence="2" id="KW-0547">Nucleotide-binding</keyword>
<dbReference type="CDD" id="cd14798">
    <property type="entry name" value="RX-CC_like"/>
    <property type="match status" value="1"/>
</dbReference>
<dbReference type="PRINTS" id="PR00364">
    <property type="entry name" value="DISEASERSIST"/>
</dbReference>
<dbReference type="InterPro" id="IPR058922">
    <property type="entry name" value="WHD_DRP"/>
</dbReference>
<protein>
    <recommendedName>
        <fullName evidence="9">Disease resistance protein At1g50180</fullName>
    </recommendedName>
</protein>
<dbReference type="InterPro" id="IPR032675">
    <property type="entry name" value="LRR_dom_sf"/>
</dbReference>
<gene>
    <name evidence="7" type="ORF">L1049_015805</name>
</gene>
<evidence type="ECO:0000313" key="8">
    <source>
        <dbReference type="Proteomes" id="UP001415857"/>
    </source>
</evidence>
<evidence type="ECO:0000259" key="6">
    <source>
        <dbReference type="Pfam" id="PF23559"/>
    </source>
</evidence>
<dbReference type="Proteomes" id="UP001415857">
    <property type="component" value="Unassembled WGS sequence"/>
</dbReference>
<evidence type="ECO:0000259" key="4">
    <source>
        <dbReference type="Pfam" id="PF00931"/>
    </source>
</evidence>
<dbReference type="Pfam" id="PF23559">
    <property type="entry name" value="WHD_DRP"/>
    <property type="match status" value="1"/>
</dbReference>
<dbReference type="FunFam" id="1.10.10.10:FF:000322">
    <property type="entry name" value="Probable disease resistance protein At1g63360"/>
    <property type="match status" value="1"/>
</dbReference>
<dbReference type="PANTHER" id="PTHR23155">
    <property type="entry name" value="DISEASE RESISTANCE PROTEIN RP"/>
    <property type="match status" value="1"/>
</dbReference>
<dbReference type="SUPFAM" id="SSF52540">
    <property type="entry name" value="P-loop containing nucleoside triphosphate hydrolases"/>
    <property type="match status" value="1"/>
</dbReference>
<dbReference type="Gene3D" id="1.20.5.4130">
    <property type="match status" value="1"/>
</dbReference>